<dbReference type="GO" id="GO:0009873">
    <property type="term" value="P:ethylene-activated signaling pathway"/>
    <property type="evidence" value="ECO:0007669"/>
    <property type="project" value="UniProtKB-KW"/>
</dbReference>
<dbReference type="GO" id="GO:0003677">
    <property type="term" value="F:DNA binding"/>
    <property type="evidence" value="ECO:0007669"/>
    <property type="project" value="UniProtKB-KW"/>
</dbReference>
<comment type="subcellular location">
    <subcellularLocation>
        <location evidence="1">Nucleus</location>
    </subcellularLocation>
</comment>
<dbReference type="InterPro" id="IPR016177">
    <property type="entry name" value="DNA-bd_dom_sf"/>
</dbReference>
<dbReference type="SMART" id="SM00380">
    <property type="entry name" value="AP2"/>
    <property type="match status" value="1"/>
</dbReference>
<keyword evidence="7" id="KW-1133">Transmembrane helix</keyword>
<keyword evidence="7" id="KW-0472">Membrane</keyword>
<dbReference type="GO" id="GO:0005634">
    <property type="term" value="C:nucleus"/>
    <property type="evidence" value="ECO:0007669"/>
    <property type="project" value="UniProtKB-SubCell"/>
</dbReference>
<dbReference type="SUPFAM" id="SSF54171">
    <property type="entry name" value="DNA-binding domain"/>
    <property type="match status" value="1"/>
</dbReference>
<evidence type="ECO:0000256" key="2">
    <source>
        <dbReference type="ARBA" id="ARBA00022745"/>
    </source>
</evidence>
<dbReference type="InterPro" id="IPR036955">
    <property type="entry name" value="AP2/ERF_dom_sf"/>
</dbReference>
<evidence type="ECO:0000313" key="9">
    <source>
        <dbReference type="EMBL" id="KAJ4836368.1"/>
    </source>
</evidence>
<protein>
    <recommendedName>
        <fullName evidence="8">AP2/ERF domain-containing protein</fullName>
    </recommendedName>
</protein>
<feature type="non-terminal residue" evidence="9">
    <location>
        <position position="1"/>
    </location>
</feature>
<comment type="caution">
    <text evidence="9">The sequence shown here is derived from an EMBL/GenBank/DDBJ whole genome shotgun (WGS) entry which is preliminary data.</text>
</comment>
<feature type="non-terminal residue" evidence="9">
    <location>
        <position position="132"/>
    </location>
</feature>
<evidence type="ECO:0000256" key="1">
    <source>
        <dbReference type="ARBA" id="ARBA00004123"/>
    </source>
</evidence>
<dbReference type="GO" id="GO:0003700">
    <property type="term" value="F:DNA-binding transcription factor activity"/>
    <property type="evidence" value="ECO:0007669"/>
    <property type="project" value="InterPro"/>
</dbReference>
<keyword evidence="7" id="KW-0812">Transmembrane</keyword>
<evidence type="ECO:0000256" key="6">
    <source>
        <dbReference type="ARBA" id="ARBA00023242"/>
    </source>
</evidence>
<dbReference type="PROSITE" id="PS51032">
    <property type="entry name" value="AP2_ERF"/>
    <property type="match status" value="1"/>
</dbReference>
<organism evidence="9 10">
    <name type="scientific">Turnera subulata</name>
    <dbReference type="NCBI Taxonomy" id="218843"/>
    <lineage>
        <taxon>Eukaryota</taxon>
        <taxon>Viridiplantae</taxon>
        <taxon>Streptophyta</taxon>
        <taxon>Embryophyta</taxon>
        <taxon>Tracheophyta</taxon>
        <taxon>Spermatophyta</taxon>
        <taxon>Magnoliopsida</taxon>
        <taxon>eudicotyledons</taxon>
        <taxon>Gunneridae</taxon>
        <taxon>Pentapetalae</taxon>
        <taxon>rosids</taxon>
        <taxon>fabids</taxon>
        <taxon>Malpighiales</taxon>
        <taxon>Passifloraceae</taxon>
        <taxon>Turnera</taxon>
    </lineage>
</organism>
<name>A0A9Q0JCE5_9ROSI</name>
<keyword evidence="5" id="KW-0804">Transcription</keyword>
<dbReference type="OrthoDB" id="10038011at2759"/>
<keyword evidence="3" id="KW-0805">Transcription regulation</keyword>
<keyword evidence="10" id="KW-1185">Reference proteome</keyword>
<feature type="transmembrane region" description="Helical" evidence="7">
    <location>
        <begin position="81"/>
        <end position="103"/>
    </location>
</feature>
<dbReference type="PANTHER" id="PTHR31677">
    <property type="entry name" value="AP2 DOMAIN CLASS TRANSCRIPTION FACTOR"/>
    <property type="match status" value="1"/>
</dbReference>
<keyword evidence="2" id="KW-0936">Ethylene signaling pathway</keyword>
<evidence type="ECO:0000259" key="8">
    <source>
        <dbReference type="PROSITE" id="PS51032"/>
    </source>
</evidence>
<evidence type="ECO:0000256" key="7">
    <source>
        <dbReference type="SAM" id="Phobius"/>
    </source>
</evidence>
<dbReference type="InterPro" id="IPR001471">
    <property type="entry name" value="AP2/ERF_dom"/>
</dbReference>
<feature type="domain" description="AP2/ERF" evidence="8">
    <location>
        <begin position="1"/>
        <end position="42"/>
    </location>
</feature>
<dbReference type="Proteomes" id="UP001141552">
    <property type="component" value="Unassembled WGS sequence"/>
</dbReference>
<evidence type="ECO:0000256" key="3">
    <source>
        <dbReference type="ARBA" id="ARBA00023015"/>
    </source>
</evidence>
<reference evidence="9" key="1">
    <citation type="submission" date="2022-02" db="EMBL/GenBank/DDBJ databases">
        <authorList>
            <person name="Henning P.M."/>
            <person name="McCubbin A.G."/>
            <person name="Shore J.S."/>
        </authorList>
    </citation>
    <scope>NUCLEOTIDE SEQUENCE</scope>
    <source>
        <strain evidence="9">F60SS</strain>
        <tissue evidence="9">Leaves</tissue>
    </source>
</reference>
<dbReference type="AlphaFoldDB" id="A0A9Q0JCE5"/>
<proteinExistence type="predicted"/>
<sequence length="132" mass="14900">ISHPSKKVTLPPDIFDTAQEAARAYDAAVLKLRGAKAKTNFPAGTEQLNFNPKPNSHGHRRSAAAVSLKFRAKRKSFLRNFFFKNIIPFVFNCIKLAIVVFCTKLMMGFFYWFCGRLILLLRATMTVAAQSE</sequence>
<evidence type="ECO:0000313" key="10">
    <source>
        <dbReference type="Proteomes" id="UP001141552"/>
    </source>
</evidence>
<dbReference type="Gene3D" id="3.30.730.10">
    <property type="entry name" value="AP2/ERF domain"/>
    <property type="match status" value="1"/>
</dbReference>
<keyword evidence="6" id="KW-0539">Nucleus</keyword>
<evidence type="ECO:0000256" key="4">
    <source>
        <dbReference type="ARBA" id="ARBA00023125"/>
    </source>
</evidence>
<evidence type="ECO:0000256" key="5">
    <source>
        <dbReference type="ARBA" id="ARBA00023163"/>
    </source>
</evidence>
<gene>
    <name evidence="9" type="ORF">Tsubulata_040529</name>
</gene>
<dbReference type="EMBL" id="JAKUCV010004143">
    <property type="protein sequence ID" value="KAJ4836368.1"/>
    <property type="molecule type" value="Genomic_DNA"/>
</dbReference>
<keyword evidence="4" id="KW-0238">DNA-binding</keyword>
<accession>A0A9Q0JCE5</accession>
<dbReference type="PANTHER" id="PTHR31677:SF157">
    <property type="entry name" value="AP2_ERF DOMAIN-CONTAINING PROTEIN"/>
    <property type="match status" value="1"/>
</dbReference>
<reference evidence="9" key="2">
    <citation type="journal article" date="2023" name="Plants (Basel)">
        <title>Annotation of the Turnera subulata (Passifloraceae) Draft Genome Reveals the S-Locus Evolved after the Divergence of Turneroideae from Passifloroideae in a Stepwise Manner.</title>
        <authorList>
            <person name="Henning P.M."/>
            <person name="Roalson E.H."/>
            <person name="Mir W."/>
            <person name="McCubbin A.G."/>
            <person name="Shore J.S."/>
        </authorList>
    </citation>
    <scope>NUCLEOTIDE SEQUENCE</scope>
    <source>
        <strain evidence="9">F60SS</strain>
    </source>
</reference>